<evidence type="ECO:0000259" key="1">
    <source>
        <dbReference type="Pfam" id="PF01926"/>
    </source>
</evidence>
<dbReference type="InParanoid" id="A8N0E7"/>
<keyword evidence="3" id="KW-1185">Reference proteome</keyword>
<evidence type="ECO:0000313" key="3">
    <source>
        <dbReference type="Proteomes" id="UP000001861"/>
    </source>
</evidence>
<sequence length="358" mass="39154">MSSLYTATNASVKECRRLSPVNLPSILIVPLMAFNRMKGFKKAVALSGSNAGIPGDIVIPILGATGTGKSTFINDFFGEDLAKTSAAITSCTTEVKAYSLSGRPAGSDSRRVVLVDTPGFNDSHESELEILRRVAAWLSDAYKEKIQIAGVVYLTDISQKRRDSAARLLSVMFERLCGPDFFPKVIMVTTFWDQTTQALGESRLGELKADDWKSILNNGGSTHPIKDRPQDVHAIVDLIIKQHTGGARHPDAVALQRELVDDRIMLKKTAAGKIARNMPGPQPTLGQRAMGWIQDRLLENRGIHSRGRVKPDSRTLHLPKLLIHPQSHLKLALNTRSLALRLVCGAFCTVAKHQTGYG</sequence>
<dbReference type="GO" id="GO:0005525">
    <property type="term" value="F:GTP binding"/>
    <property type="evidence" value="ECO:0007669"/>
    <property type="project" value="InterPro"/>
</dbReference>
<comment type="caution">
    <text evidence="2">The sequence shown here is derived from an EMBL/GenBank/DDBJ whole genome shotgun (WGS) entry which is preliminary data.</text>
</comment>
<reference evidence="2 3" key="1">
    <citation type="journal article" date="2010" name="Proc. Natl. Acad. Sci. U.S.A.">
        <title>Insights into evolution of multicellular fungi from the assembled chromosomes of the mushroom Coprinopsis cinerea (Coprinus cinereus).</title>
        <authorList>
            <person name="Stajich J.E."/>
            <person name="Wilke S.K."/>
            <person name="Ahren D."/>
            <person name="Au C.H."/>
            <person name="Birren B.W."/>
            <person name="Borodovsky M."/>
            <person name="Burns C."/>
            <person name="Canback B."/>
            <person name="Casselton L.A."/>
            <person name="Cheng C.K."/>
            <person name="Deng J."/>
            <person name="Dietrich F.S."/>
            <person name="Fargo D.C."/>
            <person name="Farman M.L."/>
            <person name="Gathman A.C."/>
            <person name="Goldberg J."/>
            <person name="Guigo R."/>
            <person name="Hoegger P.J."/>
            <person name="Hooker J.B."/>
            <person name="Huggins A."/>
            <person name="James T.Y."/>
            <person name="Kamada T."/>
            <person name="Kilaru S."/>
            <person name="Kodira C."/>
            <person name="Kues U."/>
            <person name="Kupfer D."/>
            <person name="Kwan H.S."/>
            <person name="Lomsadze A."/>
            <person name="Li W."/>
            <person name="Lilly W.W."/>
            <person name="Ma L.J."/>
            <person name="Mackey A.J."/>
            <person name="Manning G."/>
            <person name="Martin F."/>
            <person name="Muraguchi H."/>
            <person name="Natvig D.O."/>
            <person name="Palmerini H."/>
            <person name="Ramesh M.A."/>
            <person name="Rehmeyer C.J."/>
            <person name="Roe B.A."/>
            <person name="Shenoy N."/>
            <person name="Stanke M."/>
            <person name="Ter-Hovhannisyan V."/>
            <person name="Tunlid A."/>
            <person name="Velagapudi R."/>
            <person name="Vision T.J."/>
            <person name="Zeng Q."/>
            <person name="Zolan M.E."/>
            <person name="Pukkila P.J."/>
        </authorList>
    </citation>
    <scope>NUCLEOTIDE SEQUENCE [LARGE SCALE GENOMIC DNA]</scope>
    <source>
        <strain evidence="3">Okayama-7 / 130 / ATCC MYA-4618 / FGSC 9003</strain>
    </source>
</reference>
<dbReference type="SUPFAM" id="SSF52540">
    <property type="entry name" value="P-loop containing nucleoside triphosphate hydrolases"/>
    <property type="match status" value="1"/>
</dbReference>
<dbReference type="KEGG" id="cci:CC1G_12078"/>
<accession>A8N0E7</accession>
<dbReference type="Gene3D" id="3.40.50.300">
    <property type="entry name" value="P-loop containing nucleotide triphosphate hydrolases"/>
    <property type="match status" value="1"/>
</dbReference>
<dbReference type="eggNOG" id="ENOG502S03K">
    <property type="taxonomic scope" value="Eukaryota"/>
</dbReference>
<protein>
    <recommendedName>
        <fullName evidence="1">G domain-containing protein</fullName>
    </recommendedName>
</protein>
<evidence type="ECO:0000313" key="2">
    <source>
        <dbReference type="EMBL" id="EAU93484.2"/>
    </source>
</evidence>
<dbReference type="OrthoDB" id="8954335at2759"/>
<proteinExistence type="predicted"/>
<dbReference type="Pfam" id="PF01926">
    <property type="entry name" value="MMR_HSR1"/>
    <property type="match status" value="1"/>
</dbReference>
<dbReference type="HOGENOM" id="CLU_773893_0_0_1"/>
<dbReference type="GeneID" id="6004767"/>
<dbReference type="EMBL" id="AACS02000001">
    <property type="protein sequence ID" value="EAU93484.2"/>
    <property type="molecule type" value="Genomic_DNA"/>
</dbReference>
<dbReference type="Proteomes" id="UP000001861">
    <property type="component" value="Unassembled WGS sequence"/>
</dbReference>
<feature type="domain" description="G" evidence="1">
    <location>
        <begin position="61"/>
        <end position="161"/>
    </location>
</feature>
<dbReference type="RefSeq" id="XP_001828348.2">
    <property type="nucleotide sequence ID" value="XM_001828296.2"/>
</dbReference>
<dbReference type="InterPro" id="IPR006073">
    <property type="entry name" value="GTP-bd"/>
</dbReference>
<name>A8N0E7_COPC7</name>
<gene>
    <name evidence="2" type="ORF">CC1G_12078</name>
</gene>
<dbReference type="AlphaFoldDB" id="A8N0E7"/>
<organism evidence="2 3">
    <name type="scientific">Coprinopsis cinerea (strain Okayama-7 / 130 / ATCC MYA-4618 / FGSC 9003)</name>
    <name type="common">Inky cap fungus</name>
    <name type="synonym">Hormographiella aspergillata</name>
    <dbReference type="NCBI Taxonomy" id="240176"/>
    <lineage>
        <taxon>Eukaryota</taxon>
        <taxon>Fungi</taxon>
        <taxon>Dikarya</taxon>
        <taxon>Basidiomycota</taxon>
        <taxon>Agaricomycotina</taxon>
        <taxon>Agaricomycetes</taxon>
        <taxon>Agaricomycetidae</taxon>
        <taxon>Agaricales</taxon>
        <taxon>Agaricineae</taxon>
        <taxon>Psathyrellaceae</taxon>
        <taxon>Coprinopsis</taxon>
    </lineage>
</organism>
<dbReference type="InterPro" id="IPR027417">
    <property type="entry name" value="P-loop_NTPase"/>
</dbReference>
<dbReference type="VEuPathDB" id="FungiDB:CC1G_12078"/>